<reference evidence="3 4" key="1">
    <citation type="submission" date="2016-10" db="EMBL/GenBank/DDBJ databases">
        <authorList>
            <person name="de Groot N.N."/>
        </authorList>
    </citation>
    <scope>NUCLEOTIDE SEQUENCE [LARGE SCALE GENOMIC DNA]</scope>
    <source>
        <strain evidence="3 4">TC2-24</strain>
    </source>
</reference>
<dbReference type="GO" id="GO:0005975">
    <property type="term" value="P:carbohydrate metabolic process"/>
    <property type="evidence" value="ECO:0007669"/>
    <property type="project" value="InterPro"/>
</dbReference>
<evidence type="ECO:0000256" key="1">
    <source>
        <dbReference type="ARBA" id="ARBA00022676"/>
    </source>
</evidence>
<keyword evidence="1" id="KW-0328">Glycosyltransferase</keyword>
<keyword evidence="4" id="KW-1185">Reference proteome</keyword>
<name>A0A1I0MJI7_9BACT</name>
<sequence length="278" mass="33579">MRIICDAPGQTCNRLWTYVTSIARCIAERKRMVILFFDWTIEDFPNLLHCPFIYFPLYHKWYLERGNGWNNYKGLTWKVTHNERWDRIFKFFGCTKGWSTRTDTHYLEQTKHELQHIFRPHDDITSKAEWLMSEMRQSADMVVGVHIRRGDYATWNQGRFFYELEDYHQFMLRLQKLYKNKKVAFFISSNEDFAMDMFPDCYCRRFGKEPSGAILDLYTLSICDRIIGPFSSYSRWASFIGEVPLCFLETREQQFTEDSFSKIIDFFHFENGKEILDW</sequence>
<organism evidence="3 4">
    <name type="scientific">Prevotella aff. ruminicola Tc2-24</name>
    <dbReference type="NCBI Taxonomy" id="81582"/>
    <lineage>
        <taxon>Bacteria</taxon>
        <taxon>Pseudomonadati</taxon>
        <taxon>Bacteroidota</taxon>
        <taxon>Bacteroidia</taxon>
        <taxon>Bacteroidales</taxon>
        <taxon>Prevotellaceae</taxon>
        <taxon>Prevotella</taxon>
    </lineage>
</organism>
<dbReference type="GO" id="GO:0016020">
    <property type="term" value="C:membrane"/>
    <property type="evidence" value="ECO:0007669"/>
    <property type="project" value="InterPro"/>
</dbReference>
<evidence type="ECO:0000313" key="3">
    <source>
        <dbReference type="EMBL" id="SEV87721.1"/>
    </source>
</evidence>
<accession>A0A1I0MJI7</accession>
<proteinExistence type="predicted"/>
<evidence type="ECO:0000313" key="4">
    <source>
        <dbReference type="Proteomes" id="UP000199373"/>
    </source>
</evidence>
<dbReference type="Pfam" id="PF01531">
    <property type="entry name" value="Glyco_transf_11"/>
    <property type="match status" value="1"/>
</dbReference>
<dbReference type="Gene3D" id="3.40.50.11350">
    <property type="match status" value="1"/>
</dbReference>
<dbReference type="PANTHER" id="PTHR11927:SF9">
    <property type="entry name" value="L-FUCOSYLTRANSFERASE"/>
    <property type="match status" value="1"/>
</dbReference>
<keyword evidence="2 3" id="KW-0808">Transferase</keyword>
<protein>
    <submittedName>
        <fullName evidence="3">Glycosyl transferase family 11</fullName>
    </submittedName>
</protein>
<dbReference type="GO" id="GO:0008107">
    <property type="term" value="F:galactoside 2-alpha-L-fucosyltransferase activity"/>
    <property type="evidence" value="ECO:0007669"/>
    <property type="project" value="InterPro"/>
</dbReference>
<dbReference type="EMBL" id="FOIQ01000001">
    <property type="protein sequence ID" value="SEV87721.1"/>
    <property type="molecule type" value="Genomic_DNA"/>
</dbReference>
<dbReference type="PANTHER" id="PTHR11927">
    <property type="entry name" value="GALACTOSIDE 2-L-FUCOSYLTRANSFERASE"/>
    <property type="match status" value="1"/>
</dbReference>
<dbReference type="AlphaFoldDB" id="A0A1I0MJI7"/>
<gene>
    <name evidence="3" type="ORF">SAMN04487850_0665</name>
</gene>
<dbReference type="InterPro" id="IPR002516">
    <property type="entry name" value="Glyco_trans_11"/>
</dbReference>
<dbReference type="Proteomes" id="UP000199373">
    <property type="component" value="Unassembled WGS sequence"/>
</dbReference>
<evidence type="ECO:0000256" key="2">
    <source>
        <dbReference type="ARBA" id="ARBA00022679"/>
    </source>
</evidence>